<keyword evidence="1" id="KW-0472">Membrane</keyword>
<keyword evidence="3" id="KW-1185">Reference proteome</keyword>
<gene>
    <name evidence="2" type="ORF">HanXRQr2_Chr13g0611111</name>
</gene>
<dbReference type="EMBL" id="MNCJ02000328">
    <property type="protein sequence ID" value="KAF5775352.1"/>
    <property type="molecule type" value="Genomic_DNA"/>
</dbReference>
<evidence type="ECO:0000256" key="1">
    <source>
        <dbReference type="SAM" id="Phobius"/>
    </source>
</evidence>
<protein>
    <submittedName>
        <fullName evidence="2">Uncharacterized protein</fullName>
    </submittedName>
</protein>
<evidence type="ECO:0000313" key="3">
    <source>
        <dbReference type="Proteomes" id="UP000215914"/>
    </source>
</evidence>
<accession>A0A9K3EL69</accession>
<evidence type="ECO:0000313" key="2">
    <source>
        <dbReference type="EMBL" id="KAF5775352.1"/>
    </source>
</evidence>
<organism evidence="2 3">
    <name type="scientific">Helianthus annuus</name>
    <name type="common">Common sunflower</name>
    <dbReference type="NCBI Taxonomy" id="4232"/>
    <lineage>
        <taxon>Eukaryota</taxon>
        <taxon>Viridiplantae</taxon>
        <taxon>Streptophyta</taxon>
        <taxon>Embryophyta</taxon>
        <taxon>Tracheophyta</taxon>
        <taxon>Spermatophyta</taxon>
        <taxon>Magnoliopsida</taxon>
        <taxon>eudicotyledons</taxon>
        <taxon>Gunneridae</taxon>
        <taxon>Pentapetalae</taxon>
        <taxon>asterids</taxon>
        <taxon>campanulids</taxon>
        <taxon>Asterales</taxon>
        <taxon>Asteraceae</taxon>
        <taxon>Asteroideae</taxon>
        <taxon>Heliantheae alliance</taxon>
        <taxon>Heliantheae</taxon>
        <taxon>Helianthus</taxon>
    </lineage>
</organism>
<sequence>MVLSRDCDIQPDEKNKVSWCSWLNQTSSWLRALLVSAMTTSSILFKIIGLDRGCCRLILVRK</sequence>
<dbReference type="AlphaFoldDB" id="A0A9K3EL69"/>
<dbReference type="Proteomes" id="UP000215914">
    <property type="component" value="Unassembled WGS sequence"/>
</dbReference>
<keyword evidence="1" id="KW-1133">Transmembrane helix</keyword>
<reference evidence="2" key="1">
    <citation type="journal article" date="2017" name="Nature">
        <title>The sunflower genome provides insights into oil metabolism, flowering and Asterid evolution.</title>
        <authorList>
            <person name="Badouin H."/>
            <person name="Gouzy J."/>
            <person name="Grassa C.J."/>
            <person name="Murat F."/>
            <person name="Staton S.E."/>
            <person name="Cottret L."/>
            <person name="Lelandais-Briere C."/>
            <person name="Owens G.L."/>
            <person name="Carrere S."/>
            <person name="Mayjonade B."/>
            <person name="Legrand L."/>
            <person name="Gill N."/>
            <person name="Kane N.C."/>
            <person name="Bowers J.E."/>
            <person name="Hubner S."/>
            <person name="Bellec A."/>
            <person name="Berard A."/>
            <person name="Berges H."/>
            <person name="Blanchet N."/>
            <person name="Boniface M.C."/>
            <person name="Brunel D."/>
            <person name="Catrice O."/>
            <person name="Chaidir N."/>
            <person name="Claudel C."/>
            <person name="Donnadieu C."/>
            <person name="Faraut T."/>
            <person name="Fievet G."/>
            <person name="Helmstetter N."/>
            <person name="King M."/>
            <person name="Knapp S.J."/>
            <person name="Lai Z."/>
            <person name="Le Paslier M.C."/>
            <person name="Lippi Y."/>
            <person name="Lorenzon L."/>
            <person name="Mandel J.R."/>
            <person name="Marage G."/>
            <person name="Marchand G."/>
            <person name="Marquand E."/>
            <person name="Bret-Mestries E."/>
            <person name="Morien E."/>
            <person name="Nambeesan S."/>
            <person name="Nguyen T."/>
            <person name="Pegot-Espagnet P."/>
            <person name="Pouilly N."/>
            <person name="Raftis F."/>
            <person name="Sallet E."/>
            <person name="Schiex T."/>
            <person name="Thomas J."/>
            <person name="Vandecasteele C."/>
            <person name="Vares D."/>
            <person name="Vear F."/>
            <person name="Vautrin S."/>
            <person name="Crespi M."/>
            <person name="Mangin B."/>
            <person name="Burke J.M."/>
            <person name="Salse J."/>
            <person name="Munos S."/>
            <person name="Vincourt P."/>
            <person name="Rieseberg L.H."/>
            <person name="Langlade N.B."/>
        </authorList>
    </citation>
    <scope>NUCLEOTIDE SEQUENCE</scope>
    <source>
        <tissue evidence="2">Leaves</tissue>
    </source>
</reference>
<keyword evidence="1" id="KW-0812">Transmembrane</keyword>
<name>A0A9K3EL69_HELAN</name>
<feature type="transmembrane region" description="Helical" evidence="1">
    <location>
        <begin position="29"/>
        <end position="48"/>
    </location>
</feature>
<comment type="caution">
    <text evidence="2">The sequence shown here is derived from an EMBL/GenBank/DDBJ whole genome shotgun (WGS) entry which is preliminary data.</text>
</comment>
<reference evidence="2" key="2">
    <citation type="submission" date="2020-06" db="EMBL/GenBank/DDBJ databases">
        <title>Helianthus annuus Genome sequencing and assembly Release 2.</title>
        <authorList>
            <person name="Gouzy J."/>
            <person name="Langlade N."/>
            <person name="Munos S."/>
        </authorList>
    </citation>
    <scope>NUCLEOTIDE SEQUENCE</scope>
    <source>
        <tissue evidence="2">Leaves</tissue>
    </source>
</reference>
<dbReference type="Gramene" id="mRNA:HanXRQr2_Chr13g0611111">
    <property type="protein sequence ID" value="CDS:HanXRQr2_Chr13g0611111.1"/>
    <property type="gene ID" value="HanXRQr2_Chr13g0611111"/>
</dbReference>
<proteinExistence type="predicted"/>